<protein>
    <submittedName>
        <fullName evidence="2">Uncharacterized protein</fullName>
    </submittedName>
</protein>
<keyword evidence="3" id="KW-1185">Reference proteome</keyword>
<dbReference type="PATRIC" id="fig|1132509.6.peg.2296"/>
<evidence type="ECO:0000256" key="1">
    <source>
        <dbReference type="SAM" id="Phobius"/>
    </source>
</evidence>
<dbReference type="RefSeq" id="WP_007693509.1">
    <property type="nucleotide sequence ID" value="NZ_AJRK01000428.1"/>
</dbReference>
<dbReference type="Proteomes" id="UP000011566">
    <property type="component" value="Unassembled WGS sequence"/>
</dbReference>
<dbReference type="OrthoDB" id="271511at2157"/>
<keyword evidence="1" id="KW-0472">Membrane</keyword>
<dbReference type="AlphaFoldDB" id="M0LWZ4"/>
<name>M0LWZ4_9EURY</name>
<dbReference type="eggNOG" id="arCOG10376">
    <property type="taxonomic scope" value="Archaea"/>
</dbReference>
<dbReference type="EMBL" id="AOMB01000031">
    <property type="protein sequence ID" value="EMA38087.1"/>
    <property type="molecule type" value="Genomic_DNA"/>
</dbReference>
<feature type="transmembrane region" description="Helical" evidence="1">
    <location>
        <begin position="68"/>
        <end position="87"/>
    </location>
</feature>
<keyword evidence="1" id="KW-0812">Transmembrane</keyword>
<sequence length="163" mass="18328">MDEEVTSFRTKRGRCVLDNEAGELRLTSSWRGQFRRYYEGNTLVFVGMVLVLGYLPVVLISLERRTLLVGLGLLLVLLVGGRLSNYVRGFTSAHRIPLDSVVAIEPIEGSPVTRPRFVVSYSEAGTVKRRYVMLPSRYLSYTGEEFGEAKSLFRGHDLPVEPS</sequence>
<proteinExistence type="predicted"/>
<accession>M0LWZ4</accession>
<feature type="transmembrane region" description="Helical" evidence="1">
    <location>
        <begin position="43"/>
        <end position="62"/>
    </location>
</feature>
<comment type="caution">
    <text evidence="2">The sequence shown here is derived from an EMBL/GenBank/DDBJ whole genome shotgun (WGS) entry which is preliminary data.</text>
</comment>
<evidence type="ECO:0000313" key="2">
    <source>
        <dbReference type="EMBL" id="EMA38087.1"/>
    </source>
</evidence>
<evidence type="ECO:0000313" key="3">
    <source>
        <dbReference type="Proteomes" id="UP000011566"/>
    </source>
</evidence>
<keyword evidence="1" id="KW-1133">Transmembrane helix</keyword>
<reference evidence="2 3" key="1">
    <citation type="journal article" date="2014" name="PLoS Genet.">
        <title>Phylogenetically driven sequencing of extremely halophilic archaea reveals strategies for static and dynamic osmo-response.</title>
        <authorList>
            <person name="Becker E.A."/>
            <person name="Seitzer P.M."/>
            <person name="Tritt A."/>
            <person name="Larsen D."/>
            <person name="Krusor M."/>
            <person name="Yao A.I."/>
            <person name="Wu D."/>
            <person name="Madern D."/>
            <person name="Eisen J.A."/>
            <person name="Darling A.E."/>
            <person name="Facciotti M.T."/>
        </authorList>
    </citation>
    <scope>NUCLEOTIDE SEQUENCE [LARGE SCALE GENOMIC DNA]</scope>
    <source>
        <strain evidence="2 3">100A6</strain>
    </source>
</reference>
<organism evidence="2 3">
    <name type="scientific">Halococcus hamelinensis 100A6</name>
    <dbReference type="NCBI Taxonomy" id="1132509"/>
    <lineage>
        <taxon>Archaea</taxon>
        <taxon>Methanobacteriati</taxon>
        <taxon>Methanobacteriota</taxon>
        <taxon>Stenosarchaea group</taxon>
        <taxon>Halobacteria</taxon>
        <taxon>Halobacteriales</taxon>
        <taxon>Halococcaceae</taxon>
        <taxon>Halococcus</taxon>
    </lineage>
</organism>
<gene>
    <name evidence="2" type="ORF">C447_10170</name>
</gene>